<feature type="compositionally biased region" description="Basic and acidic residues" evidence="1">
    <location>
        <begin position="1"/>
        <end position="12"/>
    </location>
</feature>
<dbReference type="OrthoDB" id="5496837at2"/>
<sequence length="690" mass="76076">MTRPQQRGDQRRRTATAEPPRAPTRLPPLLALQRAAGNAATTRLLATVQRCGPEPCDCDTEERERHEERQVQRAVREGVVAEPSTPRPNPATCMVHLHGNEVNGLRAAQSLVPRCDVNLVHLTNTTRHIHVTTGGGTCEADPNRIFSDTALNALWPRWNRGRCARDPVKADAIAQITAFRDQQLWPAIRRCMGVPGTLEEEAREGMCREGAPIAAFHNNDPSPSIDILAYCPGPGGPPACGGRLGSEARDNRATDTTDVPADRNPHIAPGQDKDDFFLVTKRADFDGLVAQGRNVVLQSPNARDDGSLSARFAHGRYANVEAELGGPQARNDAMGEEAVTRMGATCTPVQRDTAPPRTASPETSETEGLDGLLSWLRRLLGEVVRVLEQTATTPAATEREAPPPTLPRSCRTFADQGALDAAKARISTSVIGRMADRDVISWVVGLTPPPTAVTREATEQRDCMLAAIRAAARRPGSGITLPAGSLAHSDHRGFAQQRAIWDRKFTFADRAHGGRPFDRISDGARTRCAPALGADVRWDPDNPAHRRCWLTVLTDDERQQEILQASSAPGISRHHWGTDFDLFDADMNPDRWRTGGAFADEYGWLQRNASTYGFVQSFTTTSAFMSAGYMEERWHWSYYPAAQALLEFARGHQADVEARLLAEWGTSPRFSFIRARWRDFMFNVNERGWF</sequence>
<reference evidence="4" key="1">
    <citation type="journal article" date="2021" name="Curr. Microbiol.">
        <title>Complete genome of nocamycin-producing strain Saccharothrix syringae NRRL B-16468 reveals the biosynthetic potential for secondary metabolites.</title>
        <authorList>
            <person name="Mo X."/>
            <person name="Yang S."/>
        </authorList>
    </citation>
    <scope>NUCLEOTIDE SEQUENCE [LARGE SCALE GENOMIC DNA]</scope>
    <source>
        <strain evidence="4">ATCC 51364 / DSM 43886 / JCM 6844 / KCTC 9398 / NBRC 14523 / NRRL B-16468 / INA 2240</strain>
    </source>
</reference>
<evidence type="ECO:0000259" key="2">
    <source>
        <dbReference type="Pfam" id="PF02557"/>
    </source>
</evidence>
<dbReference type="InterPro" id="IPR003709">
    <property type="entry name" value="VanY-like_core_dom"/>
</dbReference>
<dbReference type="InterPro" id="IPR052179">
    <property type="entry name" value="DD-CPase-like"/>
</dbReference>
<dbReference type="InterPro" id="IPR009045">
    <property type="entry name" value="Zn_M74/Hedgehog-like"/>
</dbReference>
<dbReference type="GO" id="GO:0008233">
    <property type="term" value="F:peptidase activity"/>
    <property type="evidence" value="ECO:0007669"/>
    <property type="project" value="InterPro"/>
</dbReference>
<dbReference type="Proteomes" id="UP000325787">
    <property type="component" value="Chromosome"/>
</dbReference>
<dbReference type="PANTHER" id="PTHR34385">
    <property type="entry name" value="D-ALANYL-D-ALANINE CARBOXYPEPTIDASE"/>
    <property type="match status" value="1"/>
</dbReference>
<feature type="domain" description="D-alanyl-D-alanine carboxypeptidase-like core" evidence="2">
    <location>
        <begin position="487"/>
        <end position="640"/>
    </location>
</feature>
<evidence type="ECO:0000256" key="1">
    <source>
        <dbReference type="SAM" id="MobiDB-lite"/>
    </source>
</evidence>
<accession>A0A5Q0H7G4</accession>
<evidence type="ECO:0000313" key="3">
    <source>
        <dbReference type="EMBL" id="QFZ22141.1"/>
    </source>
</evidence>
<dbReference type="Pfam" id="PF02557">
    <property type="entry name" value="VanY"/>
    <property type="match status" value="1"/>
</dbReference>
<dbReference type="SUPFAM" id="SSF55166">
    <property type="entry name" value="Hedgehog/DD-peptidase"/>
    <property type="match status" value="1"/>
</dbReference>
<feature type="region of interest" description="Disordered" evidence="1">
    <location>
        <begin position="1"/>
        <end position="26"/>
    </location>
</feature>
<keyword evidence="4" id="KW-1185">Reference proteome</keyword>
<gene>
    <name evidence="3" type="ORF">EKG83_36255</name>
</gene>
<evidence type="ECO:0000313" key="4">
    <source>
        <dbReference type="Proteomes" id="UP000325787"/>
    </source>
</evidence>
<feature type="region of interest" description="Disordered" evidence="1">
    <location>
        <begin position="348"/>
        <end position="368"/>
    </location>
</feature>
<dbReference type="RefSeq" id="WP_051764469.1">
    <property type="nucleotide sequence ID" value="NZ_CP034550.1"/>
</dbReference>
<protein>
    <recommendedName>
        <fullName evidence="2">D-alanyl-D-alanine carboxypeptidase-like core domain-containing protein</fullName>
    </recommendedName>
</protein>
<dbReference type="GO" id="GO:0006508">
    <property type="term" value="P:proteolysis"/>
    <property type="evidence" value="ECO:0007669"/>
    <property type="project" value="InterPro"/>
</dbReference>
<name>A0A5Q0H7G4_SACSY</name>
<dbReference type="EMBL" id="CP034550">
    <property type="protein sequence ID" value="QFZ22141.1"/>
    <property type="molecule type" value="Genomic_DNA"/>
</dbReference>
<feature type="region of interest" description="Disordered" evidence="1">
    <location>
        <begin position="245"/>
        <end position="272"/>
    </location>
</feature>
<dbReference type="AlphaFoldDB" id="A0A5Q0H7G4"/>
<organism evidence="3 4">
    <name type="scientific">Saccharothrix syringae</name>
    <name type="common">Nocardiopsis syringae</name>
    <dbReference type="NCBI Taxonomy" id="103733"/>
    <lineage>
        <taxon>Bacteria</taxon>
        <taxon>Bacillati</taxon>
        <taxon>Actinomycetota</taxon>
        <taxon>Actinomycetes</taxon>
        <taxon>Pseudonocardiales</taxon>
        <taxon>Pseudonocardiaceae</taxon>
        <taxon>Saccharothrix</taxon>
    </lineage>
</organism>
<dbReference type="Gene3D" id="3.30.1380.10">
    <property type="match status" value="1"/>
</dbReference>
<proteinExistence type="predicted"/>
<feature type="compositionally biased region" description="Basic and acidic residues" evidence="1">
    <location>
        <begin position="246"/>
        <end position="272"/>
    </location>
</feature>
<dbReference type="KEGG" id="ssyi:EKG83_36255"/>
<dbReference type="PANTHER" id="PTHR34385:SF1">
    <property type="entry name" value="PEPTIDOGLYCAN L-ALANYL-D-GLUTAMATE ENDOPEPTIDASE CWLK"/>
    <property type="match status" value="1"/>
</dbReference>